<protein>
    <recommendedName>
        <fullName evidence="3">DUF2249 domain-containing protein</fullName>
    </recommendedName>
</protein>
<dbReference type="RefSeq" id="WP_107561608.1">
    <property type="nucleotide sequence ID" value="NZ_NVQC01000015.1"/>
</dbReference>
<proteinExistence type="predicted"/>
<dbReference type="AlphaFoldDB" id="A0A2T4TZJ7"/>
<reference evidence="1 2" key="1">
    <citation type="submission" date="2017-09" db="EMBL/GenBank/DDBJ databases">
        <title>Bloom of a denitrifying methanotroph, Candidatus Methylomirabilis limnetica, in a deep stratified lake.</title>
        <authorList>
            <person name="Graf J.S."/>
            <person name="Marchant H.K."/>
            <person name="Tienken D."/>
            <person name="Hach P.F."/>
            <person name="Brand A."/>
            <person name="Schubert C.J."/>
            <person name="Kuypers M.M."/>
            <person name="Milucka J."/>
        </authorList>
    </citation>
    <scope>NUCLEOTIDE SEQUENCE [LARGE SCALE GENOMIC DNA]</scope>
    <source>
        <strain evidence="1 2">Zug</strain>
    </source>
</reference>
<organism evidence="1 2">
    <name type="scientific">Candidatus Methylomirabilis limnetica</name>
    <dbReference type="NCBI Taxonomy" id="2033718"/>
    <lineage>
        <taxon>Bacteria</taxon>
        <taxon>Candidatus Methylomirabilota</taxon>
        <taxon>Candidatus Methylomirabilia</taxon>
        <taxon>Candidatus Methylomirabilales</taxon>
        <taxon>Candidatus Methylomirabilaceae</taxon>
        <taxon>Candidatus Methylomirabilis</taxon>
    </lineage>
</organism>
<evidence type="ECO:0008006" key="3">
    <source>
        <dbReference type="Google" id="ProtNLM"/>
    </source>
</evidence>
<evidence type="ECO:0000313" key="1">
    <source>
        <dbReference type="EMBL" id="PTL36539.1"/>
    </source>
</evidence>
<dbReference type="EMBL" id="NVQC01000015">
    <property type="protein sequence ID" value="PTL36539.1"/>
    <property type="molecule type" value="Genomic_DNA"/>
</dbReference>
<name>A0A2T4TZJ7_9BACT</name>
<keyword evidence="2" id="KW-1185">Reference proteome</keyword>
<accession>A0A2T4TZJ7</accession>
<dbReference type="Proteomes" id="UP000241436">
    <property type="component" value="Unassembled WGS sequence"/>
</dbReference>
<reference evidence="2" key="2">
    <citation type="journal article" date="2018" name="Environ. Microbiol.">
        <title>Bloom of a denitrifying methanotroph, 'Candidatus Methylomirabilis limnetica', in a deep stratified lake.</title>
        <authorList>
            <person name="Graf J.S."/>
            <person name="Mayr M.J."/>
            <person name="Marchant H.K."/>
            <person name="Tienken D."/>
            <person name="Hach P.F."/>
            <person name="Brand A."/>
            <person name="Schubert C.J."/>
            <person name="Kuypers M.M."/>
            <person name="Milucka J."/>
        </authorList>
    </citation>
    <scope>NUCLEOTIDE SEQUENCE [LARGE SCALE GENOMIC DNA]</scope>
    <source>
        <strain evidence="2">Zug</strain>
    </source>
</reference>
<sequence length="80" mass="9066">MRRIVVRAPACSADIITYLKRVFQIHAEELQPGERVEFAFDAGPFPFAAAIFVSLLTDVGLKILSTREEDNIRVFEVEKL</sequence>
<comment type="caution">
    <text evidence="1">The sequence shown here is derived from an EMBL/GenBank/DDBJ whole genome shotgun (WGS) entry which is preliminary data.</text>
</comment>
<gene>
    <name evidence="1" type="ORF">CLG94_04105</name>
</gene>
<evidence type="ECO:0000313" key="2">
    <source>
        <dbReference type="Proteomes" id="UP000241436"/>
    </source>
</evidence>